<evidence type="ECO:0000256" key="4">
    <source>
        <dbReference type="HAMAP-Rule" id="MF_00434"/>
    </source>
</evidence>
<dbReference type="Gene3D" id="3.30.1360.20">
    <property type="entry name" value="Transcriptional coactivator/pterin dehydratase"/>
    <property type="match status" value="1"/>
</dbReference>
<keyword evidence="6" id="KW-1185">Reference proteome</keyword>
<evidence type="ECO:0000313" key="6">
    <source>
        <dbReference type="Proteomes" id="UP000237839"/>
    </source>
</evidence>
<dbReference type="InterPro" id="IPR036428">
    <property type="entry name" value="PCD_sf"/>
</dbReference>
<proteinExistence type="inferred from homology"/>
<dbReference type="GO" id="GO:0006729">
    <property type="term" value="P:tetrahydrobiopterin biosynthetic process"/>
    <property type="evidence" value="ECO:0007669"/>
    <property type="project" value="InterPro"/>
</dbReference>
<dbReference type="InterPro" id="IPR001533">
    <property type="entry name" value="Pterin_deHydtase"/>
</dbReference>
<dbReference type="PANTHER" id="PTHR12599:SF0">
    <property type="entry name" value="PTERIN-4-ALPHA-CARBINOLAMINE DEHYDRATASE"/>
    <property type="match status" value="1"/>
</dbReference>
<comment type="similarity">
    <text evidence="2 4">Belongs to the pterin-4-alpha-carbinolamine dehydratase family.</text>
</comment>
<dbReference type="Proteomes" id="UP000237839">
    <property type="component" value="Unassembled WGS sequence"/>
</dbReference>
<accession>A0A2S9GWD2</accession>
<sequence>MPSTRELLARKCQHTETALADTELAAYLAAVPGWEAAGNRIVKTYKFKNYYETLAFMNAIAYVIHVEDHHPEITLTYQQCVIKFDTHSVNGGRGGLSENDFICAAKVETVFQQSFS</sequence>
<dbReference type="PANTHER" id="PTHR12599">
    <property type="entry name" value="PTERIN-4-ALPHA-CARBINOLAMINE DEHYDRATASE"/>
    <property type="match status" value="1"/>
</dbReference>
<dbReference type="HAMAP" id="MF_00434">
    <property type="entry name" value="Pterin_4_alpha"/>
    <property type="match status" value="1"/>
</dbReference>
<dbReference type="GO" id="GO:0008124">
    <property type="term" value="F:4-alpha-hydroxytetrahydrobiopterin dehydratase activity"/>
    <property type="evidence" value="ECO:0007669"/>
    <property type="project" value="UniProtKB-UniRule"/>
</dbReference>
<gene>
    <name evidence="5" type="ORF">S2091_3366</name>
</gene>
<dbReference type="EC" id="4.2.1.96" evidence="4"/>
<reference evidence="5 6" key="1">
    <citation type="submission" date="2018-02" db="EMBL/GenBank/DDBJ databases">
        <title>Solimicrobium silvestre gen. nov., sp. nov., isolated from alpine forest soil.</title>
        <authorList>
            <person name="Margesin R."/>
            <person name="Albuquerque L."/>
            <person name="Zhang D.-C."/>
            <person name="Froufe H.J.C."/>
            <person name="Severino R."/>
            <person name="Roxo I."/>
            <person name="Egas C."/>
            <person name="Da Costa M.S."/>
        </authorList>
    </citation>
    <scope>NUCLEOTIDE SEQUENCE [LARGE SCALE GENOMIC DNA]</scope>
    <source>
        <strain evidence="5 6">S20-91</strain>
    </source>
</reference>
<evidence type="ECO:0000313" key="5">
    <source>
        <dbReference type="EMBL" id="PRC92024.1"/>
    </source>
</evidence>
<evidence type="ECO:0000256" key="3">
    <source>
        <dbReference type="ARBA" id="ARBA00023239"/>
    </source>
</evidence>
<dbReference type="RefSeq" id="WP_207769733.1">
    <property type="nucleotide sequence ID" value="NZ_PUGF01000017.1"/>
</dbReference>
<comment type="caution">
    <text evidence="5">The sequence shown here is derived from an EMBL/GenBank/DDBJ whole genome shotgun (WGS) entry which is preliminary data.</text>
</comment>
<dbReference type="EMBL" id="PUGF01000017">
    <property type="protein sequence ID" value="PRC92024.1"/>
    <property type="molecule type" value="Genomic_DNA"/>
</dbReference>
<organism evidence="5 6">
    <name type="scientific">Solimicrobium silvestre</name>
    <dbReference type="NCBI Taxonomy" id="2099400"/>
    <lineage>
        <taxon>Bacteria</taxon>
        <taxon>Pseudomonadati</taxon>
        <taxon>Pseudomonadota</taxon>
        <taxon>Betaproteobacteria</taxon>
        <taxon>Burkholderiales</taxon>
        <taxon>Oxalobacteraceae</taxon>
        <taxon>Solimicrobium</taxon>
    </lineage>
</organism>
<comment type="catalytic activity">
    <reaction evidence="1 4">
        <text>(4aS,6R)-4a-hydroxy-L-erythro-5,6,7,8-tetrahydrobiopterin = (6R)-L-erythro-6,7-dihydrobiopterin + H2O</text>
        <dbReference type="Rhea" id="RHEA:11920"/>
        <dbReference type="ChEBI" id="CHEBI:15377"/>
        <dbReference type="ChEBI" id="CHEBI:15642"/>
        <dbReference type="ChEBI" id="CHEBI:43120"/>
        <dbReference type="EC" id="4.2.1.96"/>
    </reaction>
</comment>
<evidence type="ECO:0000256" key="2">
    <source>
        <dbReference type="ARBA" id="ARBA00006472"/>
    </source>
</evidence>
<protein>
    <recommendedName>
        <fullName evidence="4">Putative pterin-4-alpha-carbinolamine dehydratase</fullName>
        <shortName evidence="4">PHS</shortName>
        <ecNumber evidence="4">4.2.1.96</ecNumber>
    </recommendedName>
    <alternativeName>
        <fullName evidence="4">4-alpha-hydroxy-tetrahydropterin dehydratase</fullName>
    </alternativeName>
    <alternativeName>
        <fullName evidence="4">Pterin carbinolamine dehydratase</fullName>
        <shortName evidence="4">PCD</shortName>
    </alternativeName>
</protein>
<dbReference type="Pfam" id="PF01329">
    <property type="entry name" value="Pterin_4a"/>
    <property type="match status" value="1"/>
</dbReference>
<evidence type="ECO:0000256" key="1">
    <source>
        <dbReference type="ARBA" id="ARBA00001554"/>
    </source>
</evidence>
<dbReference type="SUPFAM" id="SSF55248">
    <property type="entry name" value="PCD-like"/>
    <property type="match status" value="1"/>
</dbReference>
<dbReference type="AlphaFoldDB" id="A0A2S9GWD2"/>
<keyword evidence="3 4" id="KW-0456">Lyase</keyword>
<name>A0A2S9GWD2_9BURK</name>